<proteinExistence type="predicted"/>
<dbReference type="PATRIC" id="fig|1453497.3.peg.740"/>
<dbReference type="InterPro" id="IPR046335">
    <property type="entry name" value="LacI/GalR-like_sensor"/>
</dbReference>
<keyword evidence="2" id="KW-0238">DNA-binding</keyword>
<protein>
    <submittedName>
        <fullName evidence="5">Alanine racemase</fullName>
    </submittedName>
</protein>
<dbReference type="OrthoDB" id="47944at2"/>
<dbReference type="EMBL" id="JFHK01000002">
    <property type="protein sequence ID" value="OAA31947.1"/>
    <property type="molecule type" value="Genomic_DNA"/>
</dbReference>
<dbReference type="PROSITE" id="PS50932">
    <property type="entry name" value="HTH_LACI_2"/>
    <property type="match status" value="1"/>
</dbReference>
<evidence type="ECO:0000313" key="5">
    <source>
        <dbReference type="EMBL" id="OAA31947.1"/>
    </source>
</evidence>
<evidence type="ECO:0000259" key="4">
    <source>
        <dbReference type="PROSITE" id="PS50932"/>
    </source>
</evidence>
<name>A0A176K488_9BACT</name>
<dbReference type="InterPro" id="IPR000843">
    <property type="entry name" value="HTH_LacI"/>
</dbReference>
<evidence type="ECO:0000313" key="6">
    <source>
        <dbReference type="Proteomes" id="UP000077339"/>
    </source>
</evidence>
<dbReference type="SUPFAM" id="SSF53822">
    <property type="entry name" value="Periplasmic binding protein-like I"/>
    <property type="match status" value="1"/>
</dbReference>
<feature type="domain" description="HTH lacI-type" evidence="4">
    <location>
        <begin position="2"/>
        <end position="47"/>
    </location>
</feature>
<comment type="caution">
    <text evidence="5">The sequence shown here is derived from an EMBL/GenBank/DDBJ whole genome shotgun (WGS) entry which is preliminary data.</text>
</comment>
<dbReference type="Proteomes" id="UP000077339">
    <property type="component" value="Unassembled WGS sequence"/>
</dbReference>
<dbReference type="Gene3D" id="3.40.50.2300">
    <property type="match status" value="2"/>
</dbReference>
<keyword evidence="6" id="KW-1185">Reference proteome</keyword>
<evidence type="ECO:0000256" key="1">
    <source>
        <dbReference type="ARBA" id="ARBA00023015"/>
    </source>
</evidence>
<organism evidence="5 6">
    <name type="scientific">Kosmotoga arenicorallina S304</name>
    <dbReference type="NCBI Taxonomy" id="1453497"/>
    <lineage>
        <taxon>Bacteria</taxon>
        <taxon>Thermotogati</taxon>
        <taxon>Thermotogota</taxon>
        <taxon>Thermotogae</taxon>
        <taxon>Kosmotogales</taxon>
        <taxon>Kosmotogaceae</taxon>
        <taxon>Kosmotoga</taxon>
    </lineage>
</organism>
<dbReference type="InterPro" id="IPR010982">
    <property type="entry name" value="Lambda_DNA-bd_dom_sf"/>
</dbReference>
<dbReference type="GO" id="GO:0000976">
    <property type="term" value="F:transcription cis-regulatory region binding"/>
    <property type="evidence" value="ECO:0007669"/>
    <property type="project" value="TreeGrafter"/>
</dbReference>
<dbReference type="PANTHER" id="PTHR30146:SF24">
    <property type="entry name" value="XYLOSE OPERON REGULATORY PROTEIN"/>
    <property type="match status" value="1"/>
</dbReference>
<dbReference type="Gene3D" id="1.10.260.40">
    <property type="entry name" value="lambda repressor-like DNA-binding domains"/>
    <property type="match status" value="1"/>
</dbReference>
<evidence type="ECO:0000256" key="2">
    <source>
        <dbReference type="ARBA" id="ARBA00023125"/>
    </source>
</evidence>
<accession>A0A176K488</accession>
<dbReference type="STRING" id="1453497.AT15_03735"/>
<dbReference type="SUPFAM" id="SSF47413">
    <property type="entry name" value="lambda repressor-like DNA-binding domains"/>
    <property type="match status" value="1"/>
</dbReference>
<dbReference type="CDD" id="cd01392">
    <property type="entry name" value="HTH_LacI"/>
    <property type="match status" value="1"/>
</dbReference>
<dbReference type="RefSeq" id="WP_068345669.1">
    <property type="nucleotide sequence ID" value="NZ_JFHK01000002.1"/>
</dbReference>
<dbReference type="PROSITE" id="PS00356">
    <property type="entry name" value="HTH_LACI_1"/>
    <property type="match status" value="1"/>
</dbReference>
<sequence>MANIREVAKLAKVSIATVSRVLNGRDNVSPETRSKVFKAIKELKYKPAFSFREKDLAFQNTIGVLIPDIRGYHYSDIVMAIEEYAYSKGFDLMLALPKWEVNIEEHVLDQYFRRKIDGVILGELFGGEELIKRFERSGVPIVVMDFVVDEINFDVVNADNVTGGYLAIKYLYDHGHRKILVLPGPKVSPAAIDRERGIKRFLNRLPGEENLEIYFSQTRGYNSEDGWTGVKEHLQKNGLNFTAIFAVNDWTAIGAINALKEEGIRVPDDVSVIGFDDAPFAQYISPRLTTILQPRVEMGKVAAQMLIERITEKHQRLPRNVILPTKIVERESVKNIRTANQKL</sequence>
<dbReference type="Pfam" id="PF13377">
    <property type="entry name" value="Peripla_BP_3"/>
    <property type="match status" value="1"/>
</dbReference>
<evidence type="ECO:0000256" key="3">
    <source>
        <dbReference type="ARBA" id="ARBA00023163"/>
    </source>
</evidence>
<dbReference type="PANTHER" id="PTHR30146">
    <property type="entry name" value="LACI-RELATED TRANSCRIPTIONAL REPRESSOR"/>
    <property type="match status" value="1"/>
</dbReference>
<dbReference type="SMART" id="SM00354">
    <property type="entry name" value="HTH_LACI"/>
    <property type="match status" value="1"/>
</dbReference>
<gene>
    <name evidence="5" type="ORF">AT15_03735</name>
</gene>
<keyword evidence="1" id="KW-0805">Transcription regulation</keyword>
<dbReference type="Pfam" id="PF00356">
    <property type="entry name" value="LacI"/>
    <property type="match status" value="1"/>
</dbReference>
<dbReference type="AlphaFoldDB" id="A0A176K488"/>
<dbReference type="CDD" id="cd06290">
    <property type="entry name" value="PBP1_LacI-like"/>
    <property type="match status" value="1"/>
</dbReference>
<dbReference type="GO" id="GO:0003700">
    <property type="term" value="F:DNA-binding transcription factor activity"/>
    <property type="evidence" value="ECO:0007669"/>
    <property type="project" value="TreeGrafter"/>
</dbReference>
<reference evidence="5 6" key="1">
    <citation type="submission" date="2014-02" db="EMBL/GenBank/DDBJ databases">
        <title>Kosmotoga genome sequencing.</title>
        <authorList>
            <person name="Pollo S.M."/>
            <person name="Charchuk R."/>
            <person name="Nesbo C.L."/>
        </authorList>
    </citation>
    <scope>NUCLEOTIDE SEQUENCE [LARGE SCALE GENOMIC DNA]</scope>
    <source>
        <strain evidence="5 6">S304</strain>
    </source>
</reference>
<dbReference type="InterPro" id="IPR028082">
    <property type="entry name" value="Peripla_BP_I"/>
</dbReference>
<keyword evidence="3" id="KW-0804">Transcription</keyword>